<name>M3CCX3_SPHMS</name>
<dbReference type="GeneID" id="27904927"/>
<dbReference type="InterPro" id="IPR019163">
    <property type="entry name" value="THO_Thoc5"/>
</dbReference>
<dbReference type="RefSeq" id="XP_016758388.1">
    <property type="nucleotide sequence ID" value="XM_016907790.1"/>
</dbReference>
<feature type="coiled-coil region" evidence="4">
    <location>
        <begin position="157"/>
        <end position="191"/>
    </location>
</feature>
<gene>
    <name evidence="5" type="ORF">SEPMUDRAFT_158396</name>
</gene>
<evidence type="ECO:0000256" key="1">
    <source>
        <dbReference type="ARBA" id="ARBA00004123"/>
    </source>
</evidence>
<dbReference type="GO" id="GO:0003729">
    <property type="term" value="F:mRNA binding"/>
    <property type="evidence" value="ECO:0007669"/>
    <property type="project" value="TreeGrafter"/>
</dbReference>
<dbReference type="HOGENOM" id="CLU_082754_0_0_1"/>
<dbReference type="PANTHER" id="PTHR13375:SF3">
    <property type="entry name" value="THO COMPLEX SUBUNIT 5 HOMOLOG"/>
    <property type="match status" value="1"/>
</dbReference>
<sequence>MSATSIITDPVLTSVLAAAHETRQQCNSILDFISSQNTSASASASVYEDTHLLTAQKTLSTRLAILRGLNRKAILSVRNTKHETSEKRQEIDALHLQLQNLYYEQRHLRGEIRACEDYDHKFPLLNMLPASDFLSQHPEDFALDTSEDDHDLTIARIEDEHAARKELDGRIQELTKQREALMRKNDVEKAQLAALDESLEKWIMGGKEKIEKLLVEGRKVSS</sequence>
<evidence type="ECO:0000256" key="3">
    <source>
        <dbReference type="ARBA" id="ARBA00023242"/>
    </source>
</evidence>
<keyword evidence="6" id="KW-1185">Reference proteome</keyword>
<evidence type="ECO:0000256" key="2">
    <source>
        <dbReference type="ARBA" id="ARBA00008044"/>
    </source>
</evidence>
<protein>
    <recommendedName>
        <fullName evidence="7">Fms interacting protein</fullName>
    </recommendedName>
</protein>
<evidence type="ECO:0008006" key="7">
    <source>
        <dbReference type="Google" id="ProtNLM"/>
    </source>
</evidence>
<reference evidence="5 6" key="1">
    <citation type="journal article" date="2012" name="PLoS Pathog.">
        <title>Diverse lifestyles and strategies of plant pathogenesis encoded in the genomes of eighteen Dothideomycetes fungi.</title>
        <authorList>
            <person name="Ohm R.A."/>
            <person name="Feau N."/>
            <person name="Henrissat B."/>
            <person name="Schoch C.L."/>
            <person name="Horwitz B.A."/>
            <person name="Barry K.W."/>
            <person name="Condon B.J."/>
            <person name="Copeland A.C."/>
            <person name="Dhillon B."/>
            <person name="Glaser F."/>
            <person name="Hesse C.N."/>
            <person name="Kosti I."/>
            <person name="LaButti K."/>
            <person name="Lindquist E.A."/>
            <person name="Lucas S."/>
            <person name="Salamov A.A."/>
            <person name="Bradshaw R.E."/>
            <person name="Ciuffetti L."/>
            <person name="Hamelin R.C."/>
            <person name="Kema G.H.J."/>
            <person name="Lawrence C."/>
            <person name="Scott J.A."/>
            <person name="Spatafora J.W."/>
            <person name="Turgeon B.G."/>
            <person name="de Wit P.J.G.M."/>
            <person name="Zhong S."/>
            <person name="Goodwin S.B."/>
            <person name="Grigoriev I.V."/>
        </authorList>
    </citation>
    <scope>NUCLEOTIDE SEQUENCE [LARGE SCALE GENOMIC DNA]</scope>
    <source>
        <strain evidence="5 6">SO2202</strain>
    </source>
</reference>
<organism evidence="5 6">
    <name type="scientific">Sphaerulina musiva (strain SO2202)</name>
    <name type="common">Poplar stem canker fungus</name>
    <name type="synonym">Septoria musiva</name>
    <dbReference type="NCBI Taxonomy" id="692275"/>
    <lineage>
        <taxon>Eukaryota</taxon>
        <taxon>Fungi</taxon>
        <taxon>Dikarya</taxon>
        <taxon>Ascomycota</taxon>
        <taxon>Pezizomycotina</taxon>
        <taxon>Dothideomycetes</taxon>
        <taxon>Dothideomycetidae</taxon>
        <taxon>Mycosphaerellales</taxon>
        <taxon>Mycosphaerellaceae</taxon>
        <taxon>Sphaerulina</taxon>
    </lineage>
</organism>
<dbReference type="Proteomes" id="UP000016931">
    <property type="component" value="Unassembled WGS sequence"/>
</dbReference>
<dbReference type="AlphaFoldDB" id="M3CCX3"/>
<evidence type="ECO:0000313" key="6">
    <source>
        <dbReference type="Proteomes" id="UP000016931"/>
    </source>
</evidence>
<dbReference type="PANTHER" id="PTHR13375">
    <property type="entry name" value="FMS INTERACTING PROTEIN"/>
    <property type="match status" value="1"/>
</dbReference>
<dbReference type="eggNOG" id="KOG2216">
    <property type="taxonomic scope" value="Eukaryota"/>
</dbReference>
<dbReference type="STRING" id="692275.M3CCX3"/>
<evidence type="ECO:0000313" key="5">
    <source>
        <dbReference type="EMBL" id="EMF10267.1"/>
    </source>
</evidence>
<keyword evidence="3" id="KW-0539">Nucleus</keyword>
<dbReference type="EMBL" id="KB456268">
    <property type="protein sequence ID" value="EMF10267.1"/>
    <property type="molecule type" value="Genomic_DNA"/>
</dbReference>
<dbReference type="OMA" id="HKYMKLP"/>
<proteinExistence type="inferred from homology"/>
<dbReference type="GO" id="GO:0006406">
    <property type="term" value="P:mRNA export from nucleus"/>
    <property type="evidence" value="ECO:0007669"/>
    <property type="project" value="TreeGrafter"/>
</dbReference>
<comment type="similarity">
    <text evidence="2">Belongs to the THOC5 family.</text>
</comment>
<keyword evidence="4" id="KW-0175">Coiled coil</keyword>
<dbReference type="GO" id="GO:0000445">
    <property type="term" value="C:THO complex part of transcription export complex"/>
    <property type="evidence" value="ECO:0007669"/>
    <property type="project" value="TreeGrafter"/>
</dbReference>
<comment type="subcellular location">
    <subcellularLocation>
        <location evidence="1">Nucleus</location>
    </subcellularLocation>
</comment>
<dbReference type="Pfam" id="PF09766">
    <property type="entry name" value="FmiP_Thoc5"/>
    <property type="match status" value="1"/>
</dbReference>
<dbReference type="OrthoDB" id="20582at2759"/>
<accession>M3CCX3</accession>
<evidence type="ECO:0000256" key="4">
    <source>
        <dbReference type="SAM" id="Coils"/>
    </source>
</evidence>